<reference evidence="4" key="1">
    <citation type="submission" date="2003-08" db="EMBL/GenBank/DDBJ databases">
        <authorList>
            <person name="Birren B."/>
            <person name="Nusbaum C."/>
            <person name="Abebe A."/>
            <person name="Abouelleil A."/>
            <person name="Adekoya E."/>
            <person name="Ait-zahra M."/>
            <person name="Allen N."/>
            <person name="Allen T."/>
            <person name="An P."/>
            <person name="Anderson M."/>
            <person name="Anderson S."/>
            <person name="Arachchi H."/>
            <person name="Armbruster J."/>
            <person name="Bachantsang P."/>
            <person name="Baldwin J."/>
            <person name="Barry A."/>
            <person name="Bayul T."/>
            <person name="Blitshsteyn B."/>
            <person name="Bloom T."/>
            <person name="Blye J."/>
            <person name="Boguslavskiy L."/>
            <person name="Borowsky M."/>
            <person name="Boukhgalter B."/>
            <person name="Brunache A."/>
            <person name="Butler J."/>
            <person name="Calixte N."/>
            <person name="Calvo S."/>
            <person name="Camarata J."/>
            <person name="Campo K."/>
            <person name="Chang J."/>
            <person name="Cheshatsang Y."/>
            <person name="Citroen M."/>
            <person name="Collymore A."/>
            <person name="Considine T."/>
            <person name="Cook A."/>
            <person name="Cooke P."/>
            <person name="Corum B."/>
            <person name="Cuomo C."/>
            <person name="David R."/>
            <person name="Dawoe T."/>
            <person name="Degray S."/>
            <person name="Dodge S."/>
            <person name="Dooley K."/>
            <person name="Dorje P."/>
            <person name="Dorjee K."/>
            <person name="Dorris L."/>
            <person name="Duffey N."/>
            <person name="Dupes A."/>
            <person name="Elkins T."/>
            <person name="Engels R."/>
            <person name="Erickson J."/>
            <person name="Farina A."/>
            <person name="Faro S."/>
            <person name="Ferreira P."/>
            <person name="Fischer H."/>
            <person name="Fitzgerald M."/>
            <person name="Foley K."/>
            <person name="Gage D."/>
            <person name="Galagan J."/>
            <person name="Gearin G."/>
            <person name="Gnerre S."/>
            <person name="Gnirke A."/>
            <person name="Goyette A."/>
            <person name="Graham J."/>
            <person name="Grandbois E."/>
            <person name="Gyaltsen K."/>
            <person name="Hafez N."/>
            <person name="Hagopian D."/>
            <person name="Hagos B."/>
            <person name="Hall J."/>
            <person name="Hatcher B."/>
            <person name="Heller A."/>
            <person name="Higgins H."/>
            <person name="Honan T."/>
            <person name="Horn A."/>
            <person name="Houde N."/>
            <person name="Hughes L."/>
            <person name="Hulme W."/>
            <person name="Husby E."/>
            <person name="Iliev I."/>
            <person name="Jaffe D."/>
            <person name="Jones C."/>
            <person name="Kamal M."/>
            <person name="Kamat A."/>
            <person name="Kamvysselis M."/>
            <person name="Karlsson E."/>
            <person name="Kells C."/>
            <person name="Kieu A."/>
            <person name="Kisner P."/>
            <person name="Kodira C."/>
            <person name="Kulbokas E."/>
            <person name="Labutti K."/>
            <person name="Lama D."/>
            <person name="Landers T."/>
            <person name="Leger J."/>
            <person name="Levine S."/>
            <person name="Lewis D."/>
            <person name="Lewis T."/>
            <person name="Lindblad-toh K."/>
            <person name="Liu X."/>
            <person name="Lokyitsang T."/>
            <person name="Lokyitsang Y."/>
            <person name="Lucien O."/>
            <person name="Lui A."/>
            <person name="Ma L.J."/>
            <person name="Mabbitt R."/>
            <person name="Macdonald J."/>
            <person name="Maclean C."/>
            <person name="Major J."/>
            <person name="Manning J."/>
            <person name="Marabella R."/>
            <person name="Maru K."/>
            <person name="Matthews C."/>
            <person name="Mauceli E."/>
            <person name="Mccarthy M."/>
            <person name="Mcdonough S."/>
            <person name="Mcghee T."/>
            <person name="Meldrim J."/>
            <person name="Meneus L."/>
            <person name="Mesirov J."/>
            <person name="Mihalev A."/>
            <person name="Mihova T."/>
            <person name="Mikkelsen T."/>
            <person name="Mlenga V."/>
            <person name="Moru K."/>
            <person name="Mozes J."/>
            <person name="Mulrain L."/>
            <person name="Munson G."/>
            <person name="Naylor J."/>
            <person name="Newes C."/>
            <person name="Nguyen C."/>
            <person name="Nguyen N."/>
            <person name="Nguyen T."/>
            <person name="Nicol R."/>
            <person name="Nielsen C."/>
            <person name="Nizzari M."/>
            <person name="Norbu C."/>
            <person name="Norbu N."/>
            <person name="O'donnell P."/>
            <person name="Okoawo O."/>
            <person name="O'leary S."/>
            <person name="Omotosho B."/>
            <person name="O'neill K."/>
            <person name="Osman S."/>
            <person name="Parker S."/>
            <person name="Perrin D."/>
            <person name="Phunkhang P."/>
            <person name="Piqani B."/>
            <person name="Purcell S."/>
            <person name="Rachupka T."/>
            <person name="Ramasamy U."/>
            <person name="Rameau R."/>
            <person name="Ray V."/>
            <person name="Raymond C."/>
            <person name="Retta R."/>
            <person name="Richardson S."/>
            <person name="Rise C."/>
            <person name="Rodriguez J."/>
            <person name="Rogers J."/>
            <person name="Rogov P."/>
            <person name="Rutman M."/>
            <person name="Schupbach R."/>
            <person name="Seaman C."/>
            <person name="Settipalli S."/>
            <person name="Sharpe T."/>
            <person name="Sheridan J."/>
            <person name="Sherpa N."/>
            <person name="Shi J."/>
            <person name="Smirnov S."/>
            <person name="Smith C."/>
            <person name="Sougnez C."/>
            <person name="Spencer B."/>
            <person name="Stalker J."/>
            <person name="Stange-thomann N."/>
            <person name="Stavropoulos S."/>
            <person name="Stetson K."/>
            <person name="Stone C."/>
            <person name="Stone S."/>
            <person name="Stubbs M."/>
            <person name="Talamas J."/>
            <person name="Tchuinga P."/>
            <person name="Tenzing P."/>
            <person name="Tesfaye S."/>
            <person name="Theodore J."/>
            <person name="Thoulutsang Y."/>
            <person name="Topham K."/>
            <person name="Towey S."/>
            <person name="Tsamla T."/>
            <person name="Tsomo N."/>
            <person name="Vallee D."/>
            <person name="Vassiliev H."/>
            <person name="Venkataraman V."/>
            <person name="Vinson J."/>
            <person name="Vo A."/>
            <person name="Wade C."/>
            <person name="Wang S."/>
            <person name="Wangchuk T."/>
            <person name="Wangdi T."/>
            <person name="Whittaker C."/>
            <person name="Wilkinson J."/>
            <person name="Wu Y."/>
            <person name="Wyman D."/>
            <person name="Yadav S."/>
            <person name="Yang S."/>
            <person name="Yang X."/>
            <person name="Yeager S."/>
            <person name="Yee E."/>
            <person name="Young G."/>
            <person name="Zainoun J."/>
            <person name="Zembeck L."/>
            <person name="Zimmer A."/>
            <person name="Zody M."/>
            <person name="Lander E."/>
        </authorList>
    </citation>
    <scope>NUCLEOTIDE SEQUENCE [LARGE SCALE GENOMIC DNA]</scope>
</reference>
<evidence type="ECO:0000256" key="1">
    <source>
        <dbReference type="ARBA" id="ARBA00023157"/>
    </source>
</evidence>
<accession>H2Z617</accession>
<evidence type="ECO:0000259" key="2">
    <source>
        <dbReference type="PROSITE" id="PS50240"/>
    </source>
</evidence>
<organism evidence="3 4">
    <name type="scientific">Ciona savignyi</name>
    <name type="common">Pacific transparent sea squirt</name>
    <dbReference type="NCBI Taxonomy" id="51511"/>
    <lineage>
        <taxon>Eukaryota</taxon>
        <taxon>Metazoa</taxon>
        <taxon>Chordata</taxon>
        <taxon>Tunicata</taxon>
        <taxon>Ascidiacea</taxon>
        <taxon>Phlebobranchia</taxon>
        <taxon>Cionidae</taxon>
        <taxon>Ciona</taxon>
    </lineage>
</organism>
<dbReference type="PANTHER" id="PTHR24252:SF7">
    <property type="entry name" value="HYALIN"/>
    <property type="match status" value="1"/>
</dbReference>
<dbReference type="HOGENOM" id="CLU_1744584_0_0_1"/>
<dbReference type="Gene3D" id="2.40.10.10">
    <property type="entry name" value="Trypsin-like serine proteases"/>
    <property type="match status" value="1"/>
</dbReference>
<keyword evidence="4" id="KW-1185">Reference proteome</keyword>
<dbReference type="InterPro" id="IPR009003">
    <property type="entry name" value="Peptidase_S1_PA"/>
</dbReference>
<dbReference type="Ensembl" id="ENSCSAVT00000013178.1">
    <property type="protein sequence ID" value="ENSCSAVP00000013029.1"/>
    <property type="gene ID" value="ENSCSAVG00000007656.1"/>
</dbReference>
<evidence type="ECO:0000313" key="3">
    <source>
        <dbReference type="Ensembl" id="ENSCSAVP00000013029.1"/>
    </source>
</evidence>
<protein>
    <recommendedName>
        <fullName evidence="2">Peptidase S1 domain-containing protein</fullName>
    </recommendedName>
</protein>
<dbReference type="PANTHER" id="PTHR24252">
    <property type="entry name" value="ACROSIN-RELATED"/>
    <property type="match status" value="1"/>
</dbReference>
<evidence type="ECO:0000313" key="4">
    <source>
        <dbReference type="Proteomes" id="UP000007875"/>
    </source>
</evidence>
<dbReference type="GeneTree" id="ENSGT00940000163017"/>
<dbReference type="InterPro" id="IPR001254">
    <property type="entry name" value="Trypsin_dom"/>
</dbReference>
<dbReference type="AlphaFoldDB" id="H2Z617"/>
<name>H2Z617_CIOSA</name>
<feature type="domain" description="Peptidase S1" evidence="2">
    <location>
        <begin position="65"/>
        <end position="150"/>
    </location>
</feature>
<dbReference type="Proteomes" id="UP000007875">
    <property type="component" value="Unassembled WGS sequence"/>
</dbReference>
<dbReference type="PROSITE" id="PS50240">
    <property type="entry name" value="TRYPSIN_DOM"/>
    <property type="match status" value="1"/>
</dbReference>
<dbReference type="GO" id="GO:0006508">
    <property type="term" value="P:proteolysis"/>
    <property type="evidence" value="ECO:0007669"/>
    <property type="project" value="InterPro"/>
</dbReference>
<reference evidence="3" key="2">
    <citation type="submission" date="2025-08" db="UniProtKB">
        <authorList>
            <consortium name="Ensembl"/>
        </authorList>
    </citation>
    <scope>IDENTIFICATION</scope>
</reference>
<dbReference type="GO" id="GO:0004252">
    <property type="term" value="F:serine-type endopeptidase activity"/>
    <property type="evidence" value="ECO:0007669"/>
    <property type="project" value="InterPro"/>
</dbReference>
<sequence>MANLTRDTTTSQPVNIGTTLAGNLSNNTSSLFQRISTEESSPCPYFCDSSATSCGQPNSFSPRKIVGGESSQPHAWPWQVSLWKVNRLLCSATIICKGWVITSAHCFLDRSTFQMRYNGLHLRIGSHTRNINEDGISIRYLNSSQIYLHP</sequence>
<proteinExistence type="predicted"/>
<keyword evidence="1" id="KW-1015">Disulfide bond</keyword>
<dbReference type="Pfam" id="PF00089">
    <property type="entry name" value="Trypsin"/>
    <property type="match status" value="1"/>
</dbReference>
<dbReference type="InterPro" id="IPR043504">
    <property type="entry name" value="Peptidase_S1_PA_chymotrypsin"/>
</dbReference>
<dbReference type="SUPFAM" id="SSF50494">
    <property type="entry name" value="Trypsin-like serine proteases"/>
    <property type="match status" value="1"/>
</dbReference>
<reference evidence="3" key="3">
    <citation type="submission" date="2025-09" db="UniProtKB">
        <authorList>
            <consortium name="Ensembl"/>
        </authorList>
    </citation>
    <scope>IDENTIFICATION</scope>
</reference>